<dbReference type="InterPro" id="IPR006129">
    <property type="entry name" value="AdhesinB"/>
</dbReference>
<dbReference type="InterPro" id="IPR006127">
    <property type="entry name" value="ZnuA-like"/>
</dbReference>
<dbReference type="EMBL" id="AP018216">
    <property type="protein sequence ID" value="BAY71804.1"/>
    <property type="molecule type" value="Genomic_DNA"/>
</dbReference>
<gene>
    <name evidence="7" type="ORF">NIES23_46260</name>
</gene>
<keyword evidence="3" id="KW-0732">Signal</keyword>
<comment type="similarity">
    <text evidence="1 4">Belongs to the bacterial solute-binding protein 9 family.</text>
</comment>
<dbReference type="PRINTS" id="PR00691">
    <property type="entry name" value="ADHESINB"/>
</dbReference>
<accession>A0A1Z4KS74</accession>
<feature type="region of interest" description="Disordered" evidence="6">
    <location>
        <begin position="36"/>
        <end position="58"/>
    </location>
</feature>
<dbReference type="Pfam" id="PF01297">
    <property type="entry name" value="ZnuA"/>
    <property type="match status" value="1"/>
</dbReference>
<dbReference type="AlphaFoldDB" id="A0A1Z4KS74"/>
<name>A0A1Z4KS74_ANAVA</name>
<evidence type="ECO:0000313" key="8">
    <source>
        <dbReference type="Proteomes" id="UP000217507"/>
    </source>
</evidence>
<evidence type="ECO:0000256" key="2">
    <source>
        <dbReference type="ARBA" id="ARBA00022448"/>
    </source>
</evidence>
<feature type="coiled-coil region" evidence="5">
    <location>
        <begin position="203"/>
        <end position="230"/>
    </location>
</feature>
<dbReference type="InterPro" id="IPR006128">
    <property type="entry name" value="Lipoprotein_PsaA-like"/>
</dbReference>
<evidence type="ECO:0000256" key="3">
    <source>
        <dbReference type="ARBA" id="ARBA00022729"/>
    </source>
</evidence>
<proteinExistence type="inferred from homology"/>
<evidence type="ECO:0000256" key="6">
    <source>
        <dbReference type="SAM" id="MobiDB-lite"/>
    </source>
</evidence>
<dbReference type="SUPFAM" id="SSF53807">
    <property type="entry name" value="Helical backbone' metal receptor"/>
    <property type="match status" value="1"/>
</dbReference>
<evidence type="ECO:0000313" key="7">
    <source>
        <dbReference type="EMBL" id="BAY71804.1"/>
    </source>
</evidence>
<dbReference type="InterPro" id="IPR050492">
    <property type="entry name" value="Bact_metal-bind_prot9"/>
</dbReference>
<evidence type="ECO:0000256" key="1">
    <source>
        <dbReference type="ARBA" id="ARBA00011028"/>
    </source>
</evidence>
<dbReference type="GO" id="GO:0007155">
    <property type="term" value="P:cell adhesion"/>
    <property type="evidence" value="ECO:0007669"/>
    <property type="project" value="InterPro"/>
</dbReference>
<keyword evidence="5" id="KW-0175">Coiled coil</keyword>
<dbReference type="GO" id="GO:0046872">
    <property type="term" value="F:metal ion binding"/>
    <property type="evidence" value="ECO:0007669"/>
    <property type="project" value="InterPro"/>
</dbReference>
<dbReference type="PRINTS" id="PR00690">
    <property type="entry name" value="ADHESNFAMILY"/>
</dbReference>
<dbReference type="Gene3D" id="3.40.50.1980">
    <property type="entry name" value="Nitrogenase molybdenum iron protein domain"/>
    <property type="match status" value="2"/>
</dbReference>
<dbReference type="PROSITE" id="PS51257">
    <property type="entry name" value="PROKAR_LIPOPROTEIN"/>
    <property type="match status" value="1"/>
</dbReference>
<keyword evidence="2 4" id="KW-0813">Transport</keyword>
<evidence type="ECO:0000256" key="5">
    <source>
        <dbReference type="SAM" id="Coils"/>
    </source>
</evidence>
<reference evidence="7 8" key="1">
    <citation type="submission" date="2017-06" db="EMBL/GenBank/DDBJ databases">
        <title>Genome sequencing of cyanobaciteial culture collection at National Institute for Environmental Studies (NIES).</title>
        <authorList>
            <person name="Hirose Y."/>
            <person name="Shimura Y."/>
            <person name="Fujisawa T."/>
            <person name="Nakamura Y."/>
            <person name="Kawachi M."/>
        </authorList>
    </citation>
    <scope>NUCLEOTIDE SEQUENCE [LARGE SCALE GENOMIC DNA]</scope>
    <source>
        <strain evidence="7 8">NIES-23</strain>
    </source>
</reference>
<dbReference type="CDD" id="cd01017">
    <property type="entry name" value="AdcA"/>
    <property type="match status" value="1"/>
</dbReference>
<dbReference type="Proteomes" id="UP000217507">
    <property type="component" value="Chromosome"/>
</dbReference>
<protein>
    <submittedName>
        <fullName evidence="7">Periplasmic solute binding protein for ABC transport system</fullName>
    </submittedName>
</protein>
<evidence type="ECO:0000256" key="4">
    <source>
        <dbReference type="RuleBase" id="RU003512"/>
    </source>
</evidence>
<organism evidence="7 8">
    <name type="scientific">Trichormus variabilis NIES-23</name>
    <dbReference type="NCBI Taxonomy" id="1973479"/>
    <lineage>
        <taxon>Bacteria</taxon>
        <taxon>Bacillati</taxon>
        <taxon>Cyanobacteriota</taxon>
        <taxon>Cyanophyceae</taxon>
        <taxon>Nostocales</taxon>
        <taxon>Nostocaceae</taxon>
        <taxon>Trichormus</taxon>
    </lineage>
</organism>
<sequence>MIWTHIRSKIGRQQNGIMSLIALLMLSMTVGCGQSNSNQGTTAQQLPTAQEAASSPSVQQPKTKVVATILPTYLFTKAVAGEAADVSLLIPPNTEVHDYQATPSNVKAIATANVLVKNGLGLEEFLDNTVKNAQNPQLTQIDASKNIKVLNEISPVVKTGAKDHDHDHEHSEGNPHVWLDPVLAKQQVANIRDGLIAADPANKATYQANAEAYMKELDNLHNEFQQTLEKTPNCTFITFHDAFPYLAQRYNLRQVAVVQVPEDQLSPTDVQKTVNTVKKYNVKALFSEPGVDNKLLTSLSKDLNLTLRSLNSLESGDTNPQYYFQAMKDNLQTLEAGCK</sequence>
<dbReference type="GO" id="GO:0030001">
    <property type="term" value="P:metal ion transport"/>
    <property type="evidence" value="ECO:0007669"/>
    <property type="project" value="InterPro"/>
</dbReference>
<dbReference type="PANTHER" id="PTHR42953">
    <property type="entry name" value="HIGH-AFFINITY ZINC UPTAKE SYSTEM PROTEIN ZNUA-RELATED"/>
    <property type="match status" value="1"/>
</dbReference>
<dbReference type="PANTHER" id="PTHR42953:SF3">
    <property type="entry name" value="HIGH-AFFINITY ZINC UPTAKE SYSTEM PROTEIN ZNUA"/>
    <property type="match status" value="1"/>
</dbReference>